<organism evidence="6 7">
    <name type="scientific">Enterococcus termitis</name>
    <dbReference type="NCBI Taxonomy" id="332950"/>
    <lineage>
        <taxon>Bacteria</taxon>
        <taxon>Bacillati</taxon>
        <taxon>Bacillota</taxon>
        <taxon>Bacilli</taxon>
        <taxon>Lactobacillales</taxon>
        <taxon>Enterococcaceae</taxon>
        <taxon>Enterococcus</taxon>
    </lineage>
</organism>
<keyword evidence="3" id="KW-0346">Stress response</keyword>
<dbReference type="Gene3D" id="3.40.1350.10">
    <property type="match status" value="1"/>
</dbReference>
<evidence type="ECO:0000259" key="5">
    <source>
        <dbReference type="PROSITE" id="PS50076"/>
    </source>
</evidence>
<keyword evidence="4" id="KW-0812">Transmembrane</keyword>
<dbReference type="PROSITE" id="PS50076">
    <property type="entry name" value="DNAJ_2"/>
    <property type="match status" value="1"/>
</dbReference>
<gene>
    <name evidence="6" type="ORF">BCR25_19350</name>
</gene>
<keyword evidence="4" id="KW-0472">Membrane</keyword>
<dbReference type="GO" id="GO:0015666">
    <property type="term" value="F:restriction endodeoxyribonuclease activity"/>
    <property type="evidence" value="ECO:0007669"/>
    <property type="project" value="TreeGrafter"/>
</dbReference>
<dbReference type="InterPro" id="IPR036869">
    <property type="entry name" value="J_dom_sf"/>
</dbReference>
<dbReference type="InterPro" id="IPR001623">
    <property type="entry name" value="DnaJ_domain"/>
</dbReference>
<proteinExistence type="predicted"/>
<sequence length="358" mass="40611">MGIITDIFALVVGIALLYLIIKYGKKIYTVLMTVIGVSIYSFIQLGLLFLLGIIWLYCVIYVLSEIGQFFRYGFSSFNWIGLLAAIVVFYLSTKKIKNTCLPAIKQIMNYVKKPINKQASNTFKKTSSQKTKIYPNSSDILKYKIEIVDSYTGYEFEEYLVILLIALGFKNVKRVGGSGDRGVDIIATRSNLKYGFQAKRYDKNSFVGNKAVQEIYTGVTVRGLDRGIVVAPAKYSSDAIGTALQTNIELWDRETLSQHLTDIYSNIEYRDHSLTSKVGYKEESTDEKSDVLSNEQVLALKPYLEILDFTCNGEISKQDIKNRYKKLVKIHHPDSIDGNEKMFKLVKNAYTEIMSSFS</sequence>
<feature type="transmembrane region" description="Helical" evidence="4">
    <location>
        <begin position="6"/>
        <end position="23"/>
    </location>
</feature>
<keyword evidence="7" id="KW-1185">Reference proteome</keyword>
<dbReference type="GO" id="GO:0006260">
    <property type="term" value="P:DNA replication"/>
    <property type="evidence" value="ECO:0007669"/>
    <property type="project" value="UniProtKB-KW"/>
</dbReference>
<dbReference type="InterPro" id="IPR011856">
    <property type="entry name" value="tRNA_endonuc-like_dom_sf"/>
</dbReference>
<dbReference type="Pfam" id="PF04471">
    <property type="entry name" value="Mrr_cat"/>
    <property type="match status" value="1"/>
</dbReference>
<dbReference type="GO" id="GO:0009307">
    <property type="term" value="P:DNA restriction-modification system"/>
    <property type="evidence" value="ECO:0007669"/>
    <property type="project" value="InterPro"/>
</dbReference>
<keyword evidence="2" id="KW-0378">Hydrolase</keyword>
<dbReference type="PANTHER" id="PTHR30015">
    <property type="entry name" value="MRR RESTRICTION SYSTEM PROTEIN"/>
    <property type="match status" value="1"/>
</dbReference>
<dbReference type="Gene3D" id="1.10.287.110">
    <property type="entry name" value="DnaJ domain"/>
    <property type="match status" value="1"/>
</dbReference>
<dbReference type="Proteomes" id="UP000095094">
    <property type="component" value="Unassembled WGS sequence"/>
</dbReference>
<accession>A0A1E5GJD9</accession>
<feature type="transmembrane region" description="Helical" evidence="4">
    <location>
        <begin position="30"/>
        <end position="63"/>
    </location>
</feature>
<dbReference type="PANTHER" id="PTHR30015:SF6">
    <property type="entry name" value="SLL1429 PROTEIN"/>
    <property type="match status" value="1"/>
</dbReference>
<dbReference type="SUPFAM" id="SSF52980">
    <property type="entry name" value="Restriction endonuclease-like"/>
    <property type="match status" value="1"/>
</dbReference>
<dbReference type="AlphaFoldDB" id="A0A1E5GJD9"/>
<comment type="caution">
    <text evidence="6">The sequence shown here is derived from an EMBL/GenBank/DDBJ whole genome shotgun (WGS) entry which is preliminary data.</text>
</comment>
<dbReference type="RefSeq" id="WP_069663882.1">
    <property type="nucleotide sequence ID" value="NZ_JXLF01000050.1"/>
</dbReference>
<reference evidence="7" key="1">
    <citation type="submission" date="2016-09" db="EMBL/GenBank/DDBJ databases">
        <authorList>
            <person name="Gulvik C.A."/>
        </authorList>
    </citation>
    <scope>NUCLEOTIDE SEQUENCE [LARGE SCALE GENOMIC DNA]</scope>
    <source>
        <strain evidence="7">LMG 8895</strain>
    </source>
</reference>
<keyword evidence="4" id="KW-1133">Transmembrane helix</keyword>
<dbReference type="EMBL" id="MIJY01000025">
    <property type="protein sequence ID" value="OEG12799.1"/>
    <property type="molecule type" value="Genomic_DNA"/>
</dbReference>
<protein>
    <recommendedName>
        <fullName evidence="5">J domain-containing protein</fullName>
    </recommendedName>
</protein>
<dbReference type="Pfam" id="PF00226">
    <property type="entry name" value="DnaJ"/>
    <property type="match status" value="1"/>
</dbReference>
<dbReference type="InterPro" id="IPR011335">
    <property type="entry name" value="Restrct_endonuc-II-like"/>
</dbReference>
<evidence type="ECO:0000256" key="1">
    <source>
        <dbReference type="ARBA" id="ARBA00022705"/>
    </source>
</evidence>
<evidence type="ECO:0000256" key="4">
    <source>
        <dbReference type="SAM" id="Phobius"/>
    </source>
</evidence>
<dbReference type="SMART" id="SM00271">
    <property type="entry name" value="DnaJ"/>
    <property type="match status" value="1"/>
</dbReference>
<evidence type="ECO:0000313" key="7">
    <source>
        <dbReference type="Proteomes" id="UP000095094"/>
    </source>
</evidence>
<evidence type="ECO:0000313" key="6">
    <source>
        <dbReference type="EMBL" id="OEG12799.1"/>
    </source>
</evidence>
<evidence type="ECO:0000256" key="2">
    <source>
        <dbReference type="ARBA" id="ARBA00022801"/>
    </source>
</evidence>
<dbReference type="GO" id="GO:0003677">
    <property type="term" value="F:DNA binding"/>
    <property type="evidence" value="ECO:0007669"/>
    <property type="project" value="InterPro"/>
</dbReference>
<dbReference type="SUPFAM" id="SSF46565">
    <property type="entry name" value="Chaperone J-domain"/>
    <property type="match status" value="1"/>
</dbReference>
<evidence type="ECO:0000256" key="3">
    <source>
        <dbReference type="ARBA" id="ARBA00023016"/>
    </source>
</evidence>
<feature type="domain" description="J" evidence="5">
    <location>
        <begin position="302"/>
        <end position="358"/>
    </location>
</feature>
<dbReference type="OrthoDB" id="9797274at2"/>
<name>A0A1E5GJD9_9ENTE</name>
<dbReference type="InterPro" id="IPR007560">
    <property type="entry name" value="Restrct_endonuc_IV_Mrr"/>
</dbReference>
<dbReference type="InterPro" id="IPR052906">
    <property type="entry name" value="Type_IV_Methyl-Rstrct_Enzyme"/>
</dbReference>
<dbReference type="CDD" id="cd06257">
    <property type="entry name" value="DnaJ"/>
    <property type="match status" value="1"/>
</dbReference>
<feature type="transmembrane region" description="Helical" evidence="4">
    <location>
        <begin position="69"/>
        <end position="91"/>
    </location>
</feature>
<keyword evidence="1" id="KW-0235">DNA replication</keyword>